<dbReference type="PANTHER" id="PTHR33361">
    <property type="entry name" value="GLR0591 PROTEIN"/>
    <property type="match status" value="1"/>
</dbReference>
<reference evidence="2 3" key="1">
    <citation type="journal article" date="2019" name="Nat. Microbiol.">
        <title>Mediterranean grassland soil C-N compound turnover is dependent on rainfall and depth, and is mediated by genomically divergent microorganisms.</title>
        <authorList>
            <person name="Diamond S."/>
            <person name="Andeer P.F."/>
            <person name="Li Z."/>
            <person name="Crits-Christoph A."/>
            <person name="Burstein D."/>
            <person name="Anantharaman K."/>
            <person name="Lane K.R."/>
            <person name="Thomas B.C."/>
            <person name="Pan C."/>
            <person name="Northen T.R."/>
            <person name="Banfield J.F."/>
        </authorList>
    </citation>
    <scope>NUCLEOTIDE SEQUENCE [LARGE SCALE GENOMIC DNA]</scope>
    <source>
        <strain evidence="2">WS_11</strain>
    </source>
</reference>
<evidence type="ECO:0000313" key="2">
    <source>
        <dbReference type="EMBL" id="TMQ71360.1"/>
    </source>
</evidence>
<proteinExistence type="predicted"/>
<feature type="compositionally biased region" description="Basic residues" evidence="1">
    <location>
        <begin position="1"/>
        <end position="16"/>
    </location>
</feature>
<sequence>MVPVRRHPGRRQRRARLVPPAPRRAVRRTLPRGASHMIRPRPMSMCCLFVLAMVGLGPGRARAAAGDVLAHLCDDYWQGTLRANPTMATSLGDHHFDALLEDISPAGAEQERRRLEGLRAQLGTVGEAELSPADRVTRTALMLELENGLDNLACHAEDWVVDPLGGPQVSFMNLPDITVIVTPQHAADYVLRCRAMGPYLDQHIANLRRGLSTGRVAAHDQVRKVLEEVEALLAQPVETWALMSPLAAAHGDWPAGAAATFRRDLTAAVREVVKPAFTRYRDVLRASIMAAARPPAKAGLSFLPGGADDYRRQIRIQTSLDLTPDTLHQLGLEQVARFRHDLSELGQKALGTGDIATIQKRLRADTAMHFRTAAEVEAKAGDALARARAAIPNWFGILPKASCQVKVMGLYEAPNSTVAYYREPAEDGSRPGYYMINTYQSTTRPRYEAEALAFHESIPGHHLQIAIAQELTGLPEFRKHQGTTAFVEGWGLYGERLADEMGLYTSDLDRIGMLSYDAWRACRLVVDTGLHAMGWSRQQAIDYMKENSVLAENNIVNEVDRYLSWPGQALAYKVGQLEILKLRDEGRRRLGARFDIKGFHDAVLRNGAVPLPVLREQVEAYFAQMEAAK</sequence>
<dbReference type="AlphaFoldDB" id="A0A538U641"/>
<dbReference type="EMBL" id="VBPB01000167">
    <property type="protein sequence ID" value="TMQ71360.1"/>
    <property type="molecule type" value="Genomic_DNA"/>
</dbReference>
<feature type="region of interest" description="Disordered" evidence="1">
    <location>
        <begin position="1"/>
        <end position="22"/>
    </location>
</feature>
<comment type="caution">
    <text evidence="2">The sequence shown here is derived from an EMBL/GenBank/DDBJ whole genome shotgun (WGS) entry which is preliminary data.</text>
</comment>
<dbReference type="InterPro" id="IPR010281">
    <property type="entry name" value="DUF885"/>
</dbReference>
<evidence type="ECO:0000256" key="1">
    <source>
        <dbReference type="SAM" id="MobiDB-lite"/>
    </source>
</evidence>
<name>A0A538U641_UNCEI</name>
<accession>A0A538U641</accession>
<dbReference type="PANTHER" id="PTHR33361:SF2">
    <property type="entry name" value="DUF885 DOMAIN-CONTAINING PROTEIN"/>
    <property type="match status" value="1"/>
</dbReference>
<dbReference type="Proteomes" id="UP000319771">
    <property type="component" value="Unassembled WGS sequence"/>
</dbReference>
<gene>
    <name evidence="2" type="ORF">E6K81_10255</name>
</gene>
<dbReference type="Pfam" id="PF05960">
    <property type="entry name" value="DUF885"/>
    <property type="match status" value="1"/>
</dbReference>
<evidence type="ECO:0000313" key="3">
    <source>
        <dbReference type="Proteomes" id="UP000319771"/>
    </source>
</evidence>
<organism evidence="2 3">
    <name type="scientific">Eiseniibacteriota bacterium</name>
    <dbReference type="NCBI Taxonomy" id="2212470"/>
    <lineage>
        <taxon>Bacteria</taxon>
        <taxon>Candidatus Eiseniibacteriota</taxon>
    </lineage>
</organism>
<protein>
    <submittedName>
        <fullName evidence="2">DUF885 domain-containing protein</fullName>
    </submittedName>
</protein>